<sequence>MNLSAAVLFVILVANYVTIFIQLSLWVWLSSSTPGRFERNYEKVGVCMGSQSFTSAPLEAENPFFRRALFTFSGAHFLNDLVTTGMVPALVVMYKHALHLNYTQSTLIVLVSYFTSSVTQPVFGILTDRKPRVWLFSFGVFLSIAGLSLTAIAPSLTWLLLFIALSGFGSGVFHPEASRGTHFASGYKKGLAQAIFQVGGNAGQAFGPLMIPLFLVHTGIHGLIWLLPVALLSLILTAPLLGWMNSKVQNIQRRRKEIAGKNHIPGVILLVLVIILRSWCQVGVVIFLPFYMKHASLEMSELLNFVFVGAGALGTLFGGMISDRAGMKRLLVVSMFLATPFALLLPHLSGWLAVLDLLCFGFSVLSSFSVGVIYMQKLLPKNIALASGLSIGFGVGAGGIGSVFMGGVSDMFGVASVFTILSFLPMIGAVISCFLPNEKRLAN</sequence>
<dbReference type="CDD" id="cd17478">
    <property type="entry name" value="MFS_FsR"/>
    <property type="match status" value="1"/>
</dbReference>
<evidence type="ECO:0000256" key="1">
    <source>
        <dbReference type="ARBA" id="ARBA00004651"/>
    </source>
</evidence>
<feature type="transmembrane region" description="Helical" evidence="6">
    <location>
        <begin position="194"/>
        <end position="216"/>
    </location>
</feature>
<dbReference type="PANTHER" id="PTHR43129:SF1">
    <property type="entry name" value="FOSMIDOMYCIN RESISTANCE PROTEIN"/>
    <property type="match status" value="1"/>
</dbReference>
<evidence type="ECO:0000313" key="9">
    <source>
        <dbReference type="Proteomes" id="UP000070376"/>
    </source>
</evidence>
<evidence type="ECO:0000256" key="2">
    <source>
        <dbReference type="ARBA" id="ARBA00022448"/>
    </source>
</evidence>
<comment type="caution">
    <text evidence="8">The sequence shown here is derived from an EMBL/GenBank/DDBJ whole genome shotgun (WGS) entry which is preliminary data.</text>
</comment>
<feature type="transmembrane region" description="Helical" evidence="6">
    <location>
        <begin position="382"/>
        <end position="405"/>
    </location>
</feature>
<keyword evidence="4 6" id="KW-1133">Transmembrane helix</keyword>
<protein>
    <submittedName>
        <fullName evidence="8">Transporter, major facilitator family protein</fullName>
    </submittedName>
</protein>
<proteinExistence type="predicted"/>
<evidence type="ECO:0000256" key="5">
    <source>
        <dbReference type="ARBA" id="ARBA00023136"/>
    </source>
</evidence>
<dbReference type="PATRIC" id="fig|1398.22.peg.1808"/>
<dbReference type="Proteomes" id="UP000070376">
    <property type="component" value="Unassembled WGS sequence"/>
</dbReference>
<evidence type="ECO:0000259" key="7">
    <source>
        <dbReference type="PROSITE" id="PS50850"/>
    </source>
</evidence>
<evidence type="ECO:0000256" key="6">
    <source>
        <dbReference type="SAM" id="Phobius"/>
    </source>
</evidence>
<feature type="transmembrane region" description="Helical" evidence="6">
    <location>
        <begin position="133"/>
        <end position="150"/>
    </location>
</feature>
<dbReference type="GO" id="GO:0005886">
    <property type="term" value="C:plasma membrane"/>
    <property type="evidence" value="ECO:0007669"/>
    <property type="project" value="UniProtKB-SubCell"/>
</dbReference>
<evidence type="ECO:0000256" key="3">
    <source>
        <dbReference type="ARBA" id="ARBA00022692"/>
    </source>
</evidence>
<organism evidence="8 9">
    <name type="scientific">Heyndrickxia coagulans</name>
    <name type="common">Weizmannia coagulans</name>
    <dbReference type="NCBI Taxonomy" id="1398"/>
    <lineage>
        <taxon>Bacteria</taxon>
        <taxon>Bacillati</taxon>
        <taxon>Bacillota</taxon>
        <taxon>Bacilli</taxon>
        <taxon>Bacillales</taxon>
        <taxon>Bacillaceae</taxon>
        <taxon>Heyndrickxia</taxon>
    </lineage>
</organism>
<reference evidence="9" key="1">
    <citation type="submission" date="2016-01" db="EMBL/GenBank/DDBJ databases">
        <authorList>
            <person name="Mitreva M."/>
            <person name="Pepin K.H."/>
            <person name="Mihindukulasuriya K.A."/>
            <person name="Fulton R."/>
            <person name="Fronick C."/>
            <person name="O'Laughlin M."/>
            <person name="Miner T."/>
            <person name="Herter B."/>
            <person name="Rosa B.A."/>
            <person name="Cordes M."/>
            <person name="Tomlinson C."/>
            <person name="Wollam A."/>
            <person name="Palsikar V.B."/>
            <person name="Mardis E.R."/>
            <person name="Wilson R.K."/>
        </authorList>
    </citation>
    <scope>NUCLEOTIDE SEQUENCE [LARGE SCALE GENOMIC DNA]</scope>
    <source>
        <strain evidence="9">GED7749B</strain>
    </source>
</reference>
<accession>A0A133KS58</accession>
<feature type="transmembrane region" description="Helical" evidence="6">
    <location>
        <begin position="156"/>
        <end position="173"/>
    </location>
</feature>
<dbReference type="InterPro" id="IPR011701">
    <property type="entry name" value="MFS"/>
</dbReference>
<feature type="transmembrane region" description="Helical" evidence="6">
    <location>
        <begin position="330"/>
        <end position="348"/>
    </location>
</feature>
<evidence type="ECO:0000256" key="4">
    <source>
        <dbReference type="ARBA" id="ARBA00022989"/>
    </source>
</evidence>
<dbReference type="InterPro" id="IPR020846">
    <property type="entry name" value="MFS_dom"/>
</dbReference>
<feature type="transmembrane region" description="Helical" evidence="6">
    <location>
        <begin position="6"/>
        <end position="29"/>
    </location>
</feature>
<feature type="transmembrane region" description="Helical" evidence="6">
    <location>
        <begin position="264"/>
        <end position="290"/>
    </location>
</feature>
<dbReference type="AlphaFoldDB" id="A0A133KS58"/>
<comment type="subcellular location">
    <subcellularLocation>
        <location evidence="1">Cell membrane</location>
        <topology evidence="1">Multi-pass membrane protein</topology>
    </subcellularLocation>
</comment>
<dbReference type="GO" id="GO:0022857">
    <property type="term" value="F:transmembrane transporter activity"/>
    <property type="evidence" value="ECO:0007669"/>
    <property type="project" value="InterPro"/>
</dbReference>
<keyword evidence="2" id="KW-0813">Transport</keyword>
<feature type="transmembrane region" description="Helical" evidence="6">
    <location>
        <begin position="222"/>
        <end position="243"/>
    </location>
</feature>
<feature type="transmembrane region" description="Helical" evidence="6">
    <location>
        <begin position="354"/>
        <end position="375"/>
    </location>
</feature>
<evidence type="ECO:0000313" key="8">
    <source>
        <dbReference type="EMBL" id="KWZ82413.1"/>
    </source>
</evidence>
<name>A0A133KS58_HEYCO</name>
<dbReference type="PROSITE" id="PS50850">
    <property type="entry name" value="MFS"/>
    <property type="match status" value="1"/>
</dbReference>
<dbReference type="Gene3D" id="1.20.1250.20">
    <property type="entry name" value="MFS general substrate transporter like domains"/>
    <property type="match status" value="1"/>
</dbReference>
<gene>
    <name evidence="8" type="ORF">HMPREF3213_01801</name>
</gene>
<dbReference type="SUPFAM" id="SSF103473">
    <property type="entry name" value="MFS general substrate transporter"/>
    <property type="match status" value="1"/>
</dbReference>
<dbReference type="Pfam" id="PF07690">
    <property type="entry name" value="MFS_1"/>
    <property type="match status" value="1"/>
</dbReference>
<feature type="transmembrane region" description="Helical" evidence="6">
    <location>
        <begin position="302"/>
        <end position="321"/>
    </location>
</feature>
<dbReference type="PANTHER" id="PTHR43129">
    <property type="entry name" value="FOSMIDOMYCIN RESISTANCE PROTEIN"/>
    <property type="match status" value="1"/>
</dbReference>
<dbReference type="InterPro" id="IPR036259">
    <property type="entry name" value="MFS_trans_sf"/>
</dbReference>
<feature type="transmembrane region" description="Helical" evidence="6">
    <location>
        <begin position="411"/>
        <end position="435"/>
    </location>
</feature>
<feature type="transmembrane region" description="Helical" evidence="6">
    <location>
        <begin position="106"/>
        <end position="126"/>
    </location>
</feature>
<feature type="domain" description="Major facilitator superfamily (MFS) profile" evidence="7">
    <location>
        <begin position="68"/>
        <end position="440"/>
    </location>
</feature>
<keyword evidence="3 6" id="KW-0812">Transmembrane</keyword>
<dbReference type="EMBL" id="LRPN01000058">
    <property type="protein sequence ID" value="KWZ82413.1"/>
    <property type="molecule type" value="Genomic_DNA"/>
</dbReference>
<keyword evidence="5 6" id="KW-0472">Membrane</keyword>